<dbReference type="AlphaFoldDB" id="A0A6J2JWB2"/>
<evidence type="ECO:0000313" key="1">
    <source>
        <dbReference type="Proteomes" id="UP000504629"/>
    </source>
</evidence>
<dbReference type="RefSeq" id="XP_028033840.1">
    <property type="nucleotide sequence ID" value="XM_028178039.1"/>
</dbReference>
<dbReference type="GeneID" id="114245762"/>
<dbReference type="KEGG" id="bman:114245762"/>
<organism evidence="1 2">
    <name type="scientific">Bombyx mandarina</name>
    <name type="common">Wild silk moth</name>
    <name type="synonym">Wild silkworm</name>
    <dbReference type="NCBI Taxonomy" id="7092"/>
    <lineage>
        <taxon>Eukaryota</taxon>
        <taxon>Metazoa</taxon>
        <taxon>Ecdysozoa</taxon>
        <taxon>Arthropoda</taxon>
        <taxon>Hexapoda</taxon>
        <taxon>Insecta</taxon>
        <taxon>Pterygota</taxon>
        <taxon>Neoptera</taxon>
        <taxon>Endopterygota</taxon>
        <taxon>Lepidoptera</taxon>
        <taxon>Glossata</taxon>
        <taxon>Ditrysia</taxon>
        <taxon>Bombycoidea</taxon>
        <taxon>Bombycidae</taxon>
        <taxon>Bombycinae</taxon>
        <taxon>Bombyx</taxon>
    </lineage>
</organism>
<accession>A0A6J2JWB2</accession>
<protein>
    <submittedName>
        <fullName evidence="2">Uncharacterized protein LOC114245762</fullName>
    </submittedName>
</protein>
<name>A0A6J2JWB2_BOMMA</name>
<gene>
    <name evidence="2" type="primary">LOC114245762</name>
</gene>
<reference evidence="2" key="1">
    <citation type="submission" date="2025-08" db="UniProtKB">
        <authorList>
            <consortium name="RefSeq"/>
        </authorList>
    </citation>
    <scope>IDENTIFICATION</scope>
    <source>
        <tissue evidence="2">Silk gland</tissue>
    </source>
</reference>
<keyword evidence="1" id="KW-1185">Reference proteome</keyword>
<dbReference type="Proteomes" id="UP000504629">
    <property type="component" value="Unplaced"/>
</dbReference>
<evidence type="ECO:0000313" key="2">
    <source>
        <dbReference type="RefSeq" id="XP_028033840.1"/>
    </source>
</evidence>
<sequence>MLTYSEVVAMLDSDDEEAATIEQPDLAAKKPTFHSATEVKPYIIYEFKKDENTLYAHTGFLGEADVICIRRIDATCDNEYSLWFLEYTIKKDIMQFQCKHLIACLVPKYP</sequence>
<proteinExistence type="predicted"/>